<proteinExistence type="predicted"/>
<organism evidence="1 2">
    <name type="scientific">Arenibacter algicola</name>
    <dbReference type="NCBI Taxonomy" id="616991"/>
    <lineage>
        <taxon>Bacteria</taxon>
        <taxon>Pseudomonadati</taxon>
        <taxon>Bacteroidota</taxon>
        <taxon>Flavobacteriia</taxon>
        <taxon>Flavobacteriales</taxon>
        <taxon>Flavobacteriaceae</taxon>
        <taxon>Arenibacter</taxon>
    </lineage>
</organism>
<dbReference type="KEGG" id="aalg:AREALGSMS7_03056"/>
<name>A0A221UYQ6_9FLAO</name>
<evidence type="ECO:0000313" key="2">
    <source>
        <dbReference type="Proteomes" id="UP000204551"/>
    </source>
</evidence>
<dbReference type="PROSITE" id="PS51257">
    <property type="entry name" value="PROKAR_LIPOPROTEIN"/>
    <property type="match status" value="1"/>
</dbReference>
<dbReference type="RefSeq" id="WP_198319124.1">
    <property type="nucleotide sequence ID" value="NZ_CP022515.1"/>
</dbReference>
<protein>
    <submittedName>
        <fullName evidence="1">Uncharacterized protein</fullName>
    </submittedName>
</protein>
<gene>
    <name evidence="1" type="ORF">AREALGSMS7_03056</name>
</gene>
<dbReference type="EMBL" id="CP022515">
    <property type="protein sequence ID" value="ASO06487.1"/>
    <property type="molecule type" value="Genomic_DNA"/>
</dbReference>
<reference evidence="1 2" key="1">
    <citation type="submission" date="2017-07" db="EMBL/GenBank/DDBJ databases">
        <title>Genome Sequence of Arenibacter algicola Strain SMS7 Isolated from a culture of the Diatom Skeletonema marinoi.</title>
        <authorList>
            <person name="Topel M."/>
            <person name="Pinder M.I.M."/>
            <person name="Johansson O.N."/>
            <person name="Kourtchenko O."/>
            <person name="Godhe A."/>
            <person name="Clarke A.K."/>
        </authorList>
    </citation>
    <scope>NUCLEOTIDE SEQUENCE [LARGE SCALE GENOMIC DNA]</scope>
    <source>
        <strain evidence="1 2">SMS7</strain>
    </source>
</reference>
<dbReference type="AlphaFoldDB" id="A0A221UYQ6"/>
<dbReference type="Proteomes" id="UP000204551">
    <property type="component" value="Chromosome"/>
</dbReference>
<accession>A0A221UYQ6</accession>
<sequence>MKNMFLKYFKSSIRFGLSLLLLGGCQENTAKKEVFQGVPDKLGIERFNNITLEASLKPFKQKNKKYYREVAYTMYSQWSALLKHSDTISIMLWTADGSEILDYKGNMEQPLEWAKYIGNPNTKHEVGSGPKNLSIHERAYVYREDAPDFMYGDLKEIIGVLKEVGKELTHRPIRIGATFDPGPEFAKSPFKYEKHPEIVQGNAMGEKTFVNSYSVLKADAISYAGYPDGIPDNTPFGSFFGRQSQHFLTDLGFDYLWLSNGFGFGMEPWSSTGTIFTGKGFETDKLLDTKKKIIDFWSLFREECPDFRIETRGTNIATGIDLAKDGVDLRSIYHGDFNLLPPPNSPWAALDGDFGLELMGYMTRIADIPDNRYLFRYYTHDPWWLNSPWLDRYGREPHDIYLPMSISRIDENAVVALPTHLNFLTIDDSLGDMPDKVPNEVIPHILTARQDSPTEPGPLVWVYPFDEYHDWADQQQERVSEMYYGDWLIRQAINSGLPLNTVISTKNILLAIKKKPSLFNESVLFSILPDAGSEIEGFWIDYIQNGGKVVFYGPARQASPQFLELVNLKNTTSIEGEFKIERKYTQDNLEHAYPNIISHTSLFSGGGVESKVANKSDTFTKILAKYHQGNDVREVMWTRNHADWAGGKIAYVRGTNSSNYKGGRLLTPDNPKEYFIGPKMLRDVLSEFGISYKIQKSDPQTKDPKMTIVRSDNGFFFSGYNPNTTVVQKFRFQQGAPLMLGYDTKLDKGHSTYSFPPSWHRECRIFVDQSEGTLSCSEETTEELGINRRLMVTGLENATVRVYPPKGLETEEIHFYNNARYPWREGSIEFEKMQDSMGTYYLVKDITGQLVVSWE</sequence>
<evidence type="ECO:0000313" key="1">
    <source>
        <dbReference type="EMBL" id="ASO06487.1"/>
    </source>
</evidence>